<dbReference type="GO" id="GO:0008146">
    <property type="term" value="F:sulfotransferase activity"/>
    <property type="evidence" value="ECO:0007669"/>
    <property type="project" value="InterPro"/>
</dbReference>
<evidence type="ECO:0000313" key="1">
    <source>
        <dbReference type="EMBL" id="AQP99409.1"/>
    </source>
</evidence>
<dbReference type="EMBL" id="CP019628">
    <property type="protein sequence ID" value="AQP99409.1"/>
    <property type="molecule type" value="Genomic_DNA"/>
</dbReference>
<accession>A0A1Q2GWA6</accession>
<reference evidence="1 2" key="1">
    <citation type="submission" date="2017-02" db="EMBL/GenBank/DDBJ databases">
        <title>Complete genome sequence of the cold-active Pseudoalteromonas aliena strain EH1 isolated from Arctic seawater.</title>
        <authorList>
            <person name="Kim E."/>
            <person name="Heo E."/>
            <person name="Kim H."/>
            <person name="Kim D."/>
        </authorList>
    </citation>
    <scope>NUCLEOTIDE SEQUENCE [LARGE SCALE GENOMIC DNA]</scope>
    <source>
        <strain evidence="1 2">EH1</strain>
    </source>
</reference>
<evidence type="ECO:0000313" key="2">
    <source>
        <dbReference type="Proteomes" id="UP000188243"/>
    </source>
</evidence>
<dbReference type="KEGG" id="paln:B0W48_06090"/>
<evidence type="ECO:0008006" key="3">
    <source>
        <dbReference type="Google" id="ProtNLM"/>
    </source>
</evidence>
<dbReference type="InterPro" id="IPR027417">
    <property type="entry name" value="P-loop_NTPase"/>
</dbReference>
<proteinExistence type="predicted"/>
<sequence length="294" mass="33775">MKQNIKHLINRLGYDVKLHRIGKAQQNQTKFAFVHVPKSGGISIDLAMREQLAKPGEARFSREGAIEMSLATFNQEITDLDSITQFSDHHAQQLNGLLAYHLAQNWQYISGHVSTNQHIIENFAQQYHFITVLREPVSRFVSNYIYNKLTNSLPIMAPNNLNSDNLIEEVDLILGHRRGWQMANVMSMCITGRFAKDVTDAEKVQSEFADNLAAYKVVGFLDNLNSFSEKIKQLSNKQINIGNHNTTDSFLDEKKQHVKSTLQSYFNEPNVKTKLEHLCRFDIQNYQRAKDKYS</sequence>
<name>A0A1Q2GWA6_9GAMM</name>
<dbReference type="Gene3D" id="3.40.50.300">
    <property type="entry name" value="P-loop containing nucleotide triphosphate hydrolases"/>
    <property type="match status" value="1"/>
</dbReference>
<dbReference type="Proteomes" id="UP000188243">
    <property type="component" value="Chromosome"/>
</dbReference>
<dbReference type="InterPro" id="IPR005331">
    <property type="entry name" value="Sulfotransferase"/>
</dbReference>
<dbReference type="GO" id="GO:0016020">
    <property type="term" value="C:membrane"/>
    <property type="evidence" value="ECO:0007669"/>
    <property type="project" value="InterPro"/>
</dbReference>
<dbReference type="AlphaFoldDB" id="A0A1Q2GWA6"/>
<organism evidence="1 2">
    <name type="scientific">Pseudoalteromonas aliena</name>
    <dbReference type="NCBI Taxonomy" id="247523"/>
    <lineage>
        <taxon>Bacteria</taxon>
        <taxon>Pseudomonadati</taxon>
        <taxon>Pseudomonadota</taxon>
        <taxon>Gammaproteobacteria</taxon>
        <taxon>Alteromonadales</taxon>
        <taxon>Pseudoalteromonadaceae</taxon>
        <taxon>Pseudoalteromonas</taxon>
    </lineage>
</organism>
<dbReference type="Pfam" id="PF03567">
    <property type="entry name" value="Sulfotransfer_2"/>
    <property type="match status" value="1"/>
</dbReference>
<dbReference type="STRING" id="247523.B0W48_06090"/>
<gene>
    <name evidence="1" type="ORF">B0W48_06090</name>
</gene>
<protein>
    <recommendedName>
        <fullName evidence="3">Sulfotransferase family protein</fullName>
    </recommendedName>
</protein>